<dbReference type="AlphaFoldDB" id="A0A7X5HXI5"/>
<reference evidence="2 3" key="1">
    <citation type="submission" date="2020-01" db="EMBL/GenBank/DDBJ databases">
        <title>Anaeroalcalibacter tamaniensis gen. nov., sp. nov., moderately halophilic strictly anaerobic fermenter bacterium from mud volcano of Taman peninsula.</title>
        <authorList>
            <person name="Frolova A."/>
            <person name="Merkel A.Y."/>
            <person name="Slobodkin A.I."/>
        </authorList>
    </citation>
    <scope>NUCLEOTIDE SEQUENCE [LARGE SCALE GENOMIC DNA]</scope>
    <source>
        <strain evidence="2 3">F-3ap</strain>
    </source>
</reference>
<keyword evidence="3" id="KW-1185">Reference proteome</keyword>
<dbReference type="EMBL" id="JAAEEH010000034">
    <property type="protein sequence ID" value="NDL68321.1"/>
    <property type="molecule type" value="Genomic_DNA"/>
</dbReference>
<feature type="region of interest" description="Disordered" evidence="1">
    <location>
        <begin position="1"/>
        <end position="68"/>
    </location>
</feature>
<evidence type="ECO:0000313" key="2">
    <source>
        <dbReference type="EMBL" id="NDL68321.1"/>
    </source>
</evidence>
<proteinExistence type="predicted"/>
<feature type="compositionally biased region" description="Basic residues" evidence="1">
    <location>
        <begin position="56"/>
        <end position="68"/>
    </location>
</feature>
<dbReference type="Proteomes" id="UP000461585">
    <property type="component" value="Unassembled WGS sequence"/>
</dbReference>
<feature type="compositionally biased region" description="Basic and acidic residues" evidence="1">
    <location>
        <begin position="1"/>
        <end position="11"/>
    </location>
</feature>
<protein>
    <submittedName>
        <fullName evidence="2">Uncharacterized protein</fullName>
    </submittedName>
</protein>
<dbReference type="RefSeq" id="WP_162371044.1">
    <property type="nucleotide sequence ID" value="NZ_JAAEEH010000034.1"/>
</dbReference>
<gene>
    <name evidence="2" type="ORF">GXN74_11270</name>
</gene>
<name>A0A7X5HXI5_9FIRM</name>
<accession>A0A7X5HXI5</accession>
<evidence type="ECO:0000313" key="3">
    <source>
        <dbReference type="Proteomes" id="UP000461585"/>
    </source>
</evidence>
<evidence type="ECO:0000256" key="1">
    <source>
        <dbReference type="SAM" id="MobiDB-lite"/>
    </source>
</evidence>
<comment type="caution">
    <text evidence="2">The sequence shown here is derived from an EMBL/GenBank/DDBJ whole genome shotgun (WGS) entry which is preliminary data.</text>
</comment>
<organism evidence="2 3">
    <name type="scientific">Anaerotalea alkaliphila</name>
    <dbReference type="NCBI Taxonomy" id="2662126"/>
    <lineage>
        <taxon>Bacteria</taxon>
        <taxon>Bacillati</taxon>
        <taxon>Bacillota</taxon>
        <taxon>Clostridia</taxon>
        <taxon>Eubacteriales</taxon>
        <taxon>Anaerotalea</taxon>
    </lineage>
</organism>
<sequence length="68" mass="7596">MKPSMDKEKAGEQANPVFPEIFKMNEGQGSHAHGSVEDNYAKTHRKPDTGANKQGFSHKPRQLPGRHQ</sequence>